<dbReference type="PROSITE" id="PS00028">
    <property type="entry name" value="ZINC_FINGER_C2H2_1"/>
    <property type="match status" value="1"/>
</dbReference>
<protein>
    <recommendedName>
        <fullName evidence="3">C2H2-type domain-containing protein</fullName>
    </recommendedName>
</protein>
<sequence length="630" mass="70765">MKPLNSRPQLQRPWYPTTTQYTSLQLRAESIPCPGNSPQTSNGPLPGTPFQVSKSIAEIGDAPSRSSLVHRGGSPILHTTPTISAKVLGLVLPERQKSSPLGILYQPSSKDLYTPVYTQEGQNSPDIAHWNDSDTVYRYGVDTSYGYYYQAPLESQSRFLSHSDEGSADILSTPSPGPSSEGSPFGPHCPLPVPRSSSPPPLKSTDSYNPPQQISQRNNQDDYAYVQSNTQIPALSSSNNIYYKQRHSPQQGVSPAQTYRSFNSSSFPISNASKRASPALIQARVGTENTRSKSNQRRTKTDKSLFICDVPGCEATLTSKYNFNCHMNSHYGIKPHACGQGRCQKSFGTMAGVKRHLLSCMRFRELLVLRQVNRDIRQLVCDVIRQRIYRILKDFTQDPPTFLKMMRDTGSVISGSSTLILISDAWFVPGDIDIYVPANCEDTVLAHLKAEGYRVVNDRRIKQHHYSQQALCRALRLSREIVETPPVVNVLIVRHSDAMSPILNFDFSFVMNAITGHGVISLFPRMTLDKRGIINQDGHTSNQRIAKYLSRGFKFQTLSPPFNINSAIIPRSIKDRYSMFVPIMNRTEYTSEVWYMENEKRSTWGIKINRRKMLAIMTNAESYLTYNGDL</sequence>
<evidence type="ECO:0000313" key="5">
    <source>
        <dbReference type="Proteomes" id="UP001213000"/>
    </source>
</evidence>
<organism evidence="4 5">
    <name type="scientific">Leucocoprinus birnbaumii</name>
    <dbReference type="NCBI Taxonomy" id="56174"/>
    <lineage>
        <taxon>Eukaryota</taxon>
        <taxon>Fungi</taxon>
        <taxon>Dikarya</taxon>
        <taxon>Basidiomycota</taxon>
        <taxon>Agaricomycotina</taxon>
        <taxon>Agaricomycetes</taxon>
        <taxon>Agaricomycetidae</taxon>
        <taxon>Agaricales</taxon>
        <taxon>Agaricineae</taxon>
        <taxon>Agaricaceae</taxon>
        <taxon>Leucocoprinus</taxon>
    </lineage>
</organism>
<dbReference type="InterPro" id="IPR036236">
    <property type="entry name" value="Znf_C2H2_sf"/>
</dbReference>
<comment type="caution">
    <text evidence="4">The sequence shown here is derived from an EMBL/GenBank/DDBJ whole genome shotgun (WGS) entry which is preliminary data.</text>
</comment>
<dbReference type="SUPFAM" id="SSF57667">
    <property type="entry name" value="beta-beta-alpha zinc fingers"/>
    <property type="match status" value="1"/>
</dbReference>
<dbReference type="PROSITE" id="PS50157">
    <property type="entry name" value="ZINC_FINGER_C2H2_2"/>
    <property type="match status" value="1"/>
</dbReference>
<keyword evidence="1" id="KW-0479">Metal-binding</keyword>
<dbReference type="Proteomes" id="UP001213000">
    <property type="component" value="Unassembled WGS sequence"/>
</dbReference>
<dbReference type="EMBL" id="JANIEX010000119">
    <property type="protein sequence ID" value="KAJ3573005.1"/>
    <property type="molecule type" value="Genomic_DNA"/>
</dbReference>
<dbReference type="GO" id="GO:0008270">
    <property type="term" value="F:zinc ion binding"/>
    <property type="evidence" value="ECO:0007669"/>
    <property type="project" value="UniProtKB-KW"/>
</dbReference>
<proteinExistence type="predicted"/>
<feature type="region of interest" description="Disordered" evidence="2">
    <location>
        <begin position="159"/>
        <end position="216"/>
    </location>
</feature>
<dbReference type="InterPro" id="IPR013087">
    <property type="entry name" value="Znf_C2H2_type"/>
</dbReference>
<feature type="domain" description="C2H2-type" evidence="3">
    <location>
        <begin position="306"/>
        <end position="335"/>
    </location>
</feature>
<evidence type="ECO:0000313" key="4">
    <source>
        <dbReference type="EMBL" id="KAJ3573005.1"/>
    </source>
</evidence>
<evidence type="ECO:0000256" key="1">
    <source>
        <dbReference type="PROSITE-ProRule" id="PRU00042"/>
    </source>
</evidence>
<reference evidence="4" key="1">
    <citation type="submission" date="2022-07" db="EMBL/GenBank/DDBJ databases">
        <title>Genome Sequence of Leucocoprinus birnbaumii.</title>
        <authorList>
            <person name="Buettner E."/>
        </authorList>
    </citation>
    <scope>NUCLEOTIDE SEQUENCE</scope>
    <source>
        <strain evidence="4">VT141</strain>
    </source>
</reference>
<dbReference type="Gene3D" id="3.30.160.60">
    <property type="entry name" value="Classic Zinc Finger"/>
    <property type="match status" value="1"/>
</dbReference>
<feature type="compositionally biased region" description="Polar residues" evidence="2">
    <location>
        <begin position="205"/>
        <end position="216"/>
    </location>
</feature>
<feature type="compositionally biased region" description="Low complexity" evidence="2">
    <location>
        <begin position="172"/>
        <end position="186"/>
    </location>
</feature>
<feature type="region of interest" description="Disordered" evidence="2">
    <location>
        <begin position="29"/>
        <end position="52"/>
    </location>
</feature>
<keyword evidence="5" id="KW-1185">Reference proteome</keyword>
<dbReference type="AlphaFoldDB" id="A0AAD5YTG2"/>
<keyword evidence="1" id="KW-0862">Zinc</keyword>
<feature type="compositionally biased region" description="Pro residues" evidence="2">
    <location>
        <begin position="187"/>
        <end position="202"/>
    </location>
</feature>
<name>A0AAD5YTG2_9AGAR</name>
<evidence type="ECO:0000256" key="2">
    <source>
        <dbReference type="SAM" id="MobiDB-lite"/>
    </source>
</evidence>
<keyword evidence="1" id="KW-0863">Zinc-finger</keyword>
<evidence type="ECO:0000259" key="3">
    <source>
        <dbReference type="PROSITE" id="PS50157"/>
    </source>
</evidence>
<gene>
    <name evidence="4" type="ORF">NP233_g2707</name>
</gene>
<accession>A0AAD5YTG2</accession>